<dbReference type="SUPFAM" id="SSF52540">
    <property type="entry name" value="P-loop containing nucleoside triphosphate hydrolases"/>
    <property type="match status" value="1"/>
</dbReference>
<dbReference type="PROSITE" id="PS51420">
    <property type="entry name" value="RHO"/>
    <property type="match status" value="1"/>
</dbReference>
<proteinExistence type="predicted"/>
<comment type="subcellular location">
    <subcellularLocation>
        <location evidence="1">Endomembrane system</location>
    </subcellularLocation>
</comment>
<dbReference type="NCBIfam" id="TIGR00231">
    <property type="entry name" value="small_GTP"/>
    <property type="match status" value="1"/>
</dbReference>
<dbReference type="Proteomes" id="UP000735302">
    <property type="component" value="Unassembled WGS sequence"/>
</dbReference>
<gene>
    <name evidence="5" type="ORF">PoB_003110700</name>
</gene>
<dbReference type="GO" id="GO:0005525">
    <property type="term" value="F:GTP binding"/>
    <property type="evidence" value="ECO:0007669"/>
    <property type="project" value="UniProtKB-KW"/>
</dbReference>
<dbReference type="GO" id="GO:0003924">
    <property type="term" value="F:GTPase activity"/>
    <property type="evidence" value="ECO:0007669"/>
    <property type="project" value="InterPro"/>
</dbReference>
<dbReference type="Gene3D" id="3.40.50.300">
    <property type="entry name" value="P-loop containing nucleotide triphosphate hydrolases"/>
    <property type="match status" value="1"/>
</dbReference>
<evidence type="ECO:0000256" key="3">
    <source>
        <dbReference type="ARBA" id="ARBA00023134"/>
    </source>
</evidence>
<comment type="caution">
    <text evidence="5">The sequence shown here is derived from an EMBL/GenBank/DDBJ whole genome shotgun (WGS) entry which is preliminary data.</text>
</comment>
<name>A0AAV4ACI3_9GAST</name>
<sequence>MEEYLLKVVVVGDMHAGKTCLLLRYCDDTFQTDYKSTIGVDFKMKDLERDDCLGKLQLWDTAGQDRFRTIVASFYRGAEGLVVVYDITDRSSFEKVTWWIEEARYYGNDSCIAMLVGNKTDLEMKRQVSTKEGEALAKQLGIKFFETSAKNTSNVKEMFDTMADTIIARKKILSGQMHPASGQTGGIVDIRSTSVLSYSEWCAGYVDGSYCAML</sequence>
<dbReference type="PRINTS" id="PR00449">
    <property type="entry name" value="RASTRNSFRMNG"/>
</dbReference>
<dbReference type="PANTHER" id="PTHR47977">
    <property type="entry name" value="RAS-RELATED PROTEIN RAB"/>
    <property type="match status" value="1"/>
</dbReference>
<dbReference type="InterPro" id="IPR027417">
    <property type="entry name" value="P-loop_NTPase"/>
</dbReference>
<accession>A0AAV4ACI3</accession>
<dbReference type="FunFam" id="3.40.50.300:FF:000586">
    <property type="entry name" value="Rab family GTPase"/>
    <property type="match status" value="1"/>
</dbReference>
<reference evidence="5 6" key="1">
    <citation type="journal article" date="2021" name="Elife">
        <title>Chloroplast acquisition without the gene transfer in kleptoplastic sea slugs, Plakobranchus ocellatus.</title>
        <authorList>
            <person name="Maeda T."/>
            <person name="Takahashi S."/>
            <person name="Yoshida T."/>
            <person name="Shimamura S."/>
            <person name="Takaki Y."/>
            <person name="Nagai Y."/>
            <person name="Toyoda A."/>
            <person name="Suzuki Y."/>
            <person name="Arimoto A."/>
            <person name="Ishii H."/>
            <person name="Satoh N."/>
            <person name="Nishiyama T."/>
            <person name="Hasebe M."/>
            <person name="Maruyama T."/>
            <person name="Minagawa J."/>
            <person name="Obokata J."/>
            <person name="Shigenobu S."/>
        </authorList>
    </citation>
    <scope>NUCLEOTIDE SEQUENCE [LARGE SCALE GENOMIC DNA]</scope>
</reference>
<dbReference type="SMART" id="SM00173">
    <property type="entry name" value="RAS"/>
    <property type="match status" value="1"/>
</dbReference>
<dbReference type="GO" id="GO:0012505">
    <property type="term" value="C:endomembrane system"/>
    <property type="evidence" value="ECO:0007669"/>
    <property type="project" value="UniProtKB-SubCell"/>
</dbReference>
<organism evidence="5 6">
    <name type="scientific">Plakobranchus ocellatus</name>
    <dbReference type="NCBI Taxonomy" id="259542"/>
    <lineage>
        <taxon>Eukaryota</taxon>
        <taxon>Metazoa</taxon>
        <taxon>Spiralia</taxon>
        <taxon>Lophotrochozoa</taxon>
        <taxon>Mollusca</taxon>
        <taxon>Gastropoda</taxon>
        <taxon>Heterobranchia</taxon>
        <taxon>Euthyneura</taxon>
        <taxon>Panpulmonata</taxon>
        <taxon>Sacoglossa</taxon>
        <taxon>Placobranchoidea</taxon>
        <taxon>Plakobranchidae</taxon>
        <taxon>Plakobranchus</taxon>
    </lineage>
</organism>
<keyword evidence="2" id="KW-0547">Nucleotide-binding</keyword>
<evidence type="ECO:0000256" key="4">
    <source>
        <dbReference type="ARBA" id="ARBA00023136"/>
    </source>
</evidence>
<dbReference type="PROSITE" id="PS51419">
    <property type="entry name" value="RAB"/>
    <property type="match status" value="1"/>
</dbReference>
<dbReference type="Pfam" id="PF00071">
    <property type="entry name" value="Ras"/>
    <property type="match status" value="1"/>
</dbReference>
<protein>
    <submittedName>
        <fullName evidence="5">Ras-related protein rab-1b</fullName>
    </submittedName>
</protein>
<dbReference type="PROSITE" id="PS51421">
    <property type="entry name" value="RAS"/>
    <property type="match status" value="1"/>
</dbReference>
<evidence type="ECO:0000313" key="5">
    <source>
        <dbReference type="EMBL" id="GFO04602.1"/>
    </source>
</evidence>
<dbReference type="CDD" id="cd00154">
    <property type="entry name" value="Rab"/>
    <property type="match status" value="1"/>
</dbReference>
<evidence type="ECO:0000256" key="1">
    <source>
        <dbReference type="ARBA" id="ARBA00004308"/>
    </source>
</evidence>
<keyword evidence="6" id="KW-1185">Reference proteome</keyword>
<dbReference type="SMART" id="SM00176">
    <property type="entry name" value="RAN"/>
    <property type="match status" value="1"/>
</dbReference>
<dbReference type="InterPro" id="IPR001806">
    <property type="entry name" value="Small_GTPase"/>
</dbReference>
<dbReference type="SMART" id="SM00174">
    <property type="entry name" value="RHO"/>
    <property type="match status" value="1"/>
</dbReference>
<keyword evidence="4" id="KW-0472">Membrane</keyword>
<dbReference type="InterPro" id="IPR005225">
    <property type="entry name" value="Small_GTP-bd"/>
</dbReference>
<dbReference type="AlphaFoldDB" id="A0AAV4ACI3"/>
<evidence type="ECO:0000313" key="6">
    <source>
        <dbReference type="Proteomes" id="UP000735302"/>
    </source>
</evidence>
<dbReference type="EMBL" id="BLXT01003739">
    <property type="protein sequence ID" value="GFO04602.1"/>
    <property type="molecule type" value="Genomic_DNA"/>
</dbReference>
<dbReference type="SMART" id="SM00175">
    <property type="entry name" value="RAB"/>
    <property type="match status" value="1"/>
</dbReference>
<dbReference type="InterPro" id="IPR050227">
    <property type="entry name" value="Rab"/>
</dbReference>
<keyword evidence="3" id="KW-0342">GTP-binding</keyword>
<evidence type="ECO:0000256" key="2">
    <source>
        <dbReference type="ARBA" id="ARBA00022741"/>
    </source>
</evidence>